<evidence type="ECO:0000256" key="6">
    <source>
        <dbReference type="PIRSR" id="PIRSR600183-50"/>
    </source>
</evidence>
<feature type="active site" description="Proton donor" evidence="6">
    <location>
        <position position="400"/>
    </location>
</feature>
<evidence type="ECO:0000256" key="2">
    <source>
        <dbReference type="ARBA" id="ARBA00008872"/>
    </source>
</evidence>
<dbReference type="InterPro" id="IPR029066">
    <property type="entry name" value="PLP-binding_barrel"/>
</dbReference>
<dbReference type="InterPro" id="IPR000183">
    <property type="entry name" value="Orn/DAP/Arg_de-COase"/>
</dbReference>
<accession>A0AAV9V236</accession>
<dbReference type="InterPro" id="IPR022644">
    <property type="entry name" value="De-COase2_N"/>
</dbReference>
<protein>
    <recommendedName>
        <fullName evidence="8">Orn/DAP/Arg decarboxylase 2 N-terminal domain-containing protein</fullName>
    </recommendedName>
</protein>
<dbReference type="PRINTS" id="PR01179">
    <property type="entry name" value="ODADCRBXLASE"/>
</dbReference>
<evidence type="ECO:0000256" key="5">
    <source>
        <dbReference type="ARBA" id="ARBA00023239"/>
    </source>
</evidence>
<dbReference type="EMBL" id="JAVHNQ010000003">
    <property type="protein sequence ID" value="KAK6352982.1"/>
    <property type="molecule type" value="Genomic_DNA"/>
</dbReference>
<gene>
    <name evidence="9" type="ORF">TWF696_004972</name>
</gene>
<evidence type="ECO:0000313" key="9">
    <source>
        <dbReference type="EMBL" id="KAK6352982.1"/>
    </source>
</evidence>
<keyword evidence="5" id="KW-0456">Lyase</keyword>
<dbReference type="FunFam" id="3.20.20.10:FF:000005">
    <property type="entry name" value="Ornithine decarboxylase"/>
    <property type="match status" value="1"/>
</dbReference>
<comment type="cofactor">
    <cofactor evidence="1 6">
        <name>pyridoxal 5'-phosphate</name>
        <dbReference type="ChEBI" id="CHEBI:597326"/>
    </cofactor>
</comment>
<evidence type="ECO:0000313" key="10">
    <source>
        <dbReference type="Proteomes" id="UP001375240"/>
    </source>
</evidence>
<feature type="modified residue" description="N6-(pyridoxal phosphate)lysine" evidence="6">
    <location>
        <position position="67"/>
    </location>
</feature>
<proteinExistence type="inferred from homology"/>
<keyword evidence="3" id="KW-0210">Decarboxylase</keyword>
<sequence>MQNQSTMTAPITPTDIAIAKRIQSIDPSDCQLYSEDGFWVVDLNVVRRQLERWRKELPLIRPFYAVKCNPTPRLLAFLAQSSYNLGFDCATHAEISQILNLGVPPENIIYANPCKAPSHLRYAAAASVRTMTFDNSTELYKIRQCAPDARCVIRIKLTPGAASHTDGDIETPMYDLSLKYGVTFEGARDSLLLARRLGLSVVGIAFHVGSGQADVRAYARYIVEARKVWRLAAETGHVFSLLDIGGGFMDERFEEAAGVIREVLEREFGDMMRDGNVQIIAEPGRYICAPGFTLATNVIAVRAEDEDSGGVSGKRAVYLADGMYSNINAAMWPGELTFPTVVRGRRMRAMDEAEVAPVSPVSNDSGVEFDESEGSNAGDGEVGMRMEGALQEYTVWGPTCDSSDVILKSAWLPRGIEVGDWFVFKGLGAYSVCMRNPFNGFSTEHEFYYIDE</sequence>
<dbReference type="SUPFAM" id="SSF50621">
    <property type="entry name" value="Alanine racemase C-terminal domain-like"/>
    <property type="match status" value="1"/>
</dbReference>
<evidence type="ECO:0000256" key="7">
    <source>
        <dbReference type="SAM" id="MobiDB-lite"/>
    </source>
</evidence>
<dbReference type="Gene3D" id="3.20.20.10">
    <property type="entry name" value="Alanine racemase"/>
    <property type="match status" value="1"/>
</dbReference>
<organism evidence="9 10">
    <name type="scientific">Orbilia brochopaga</name>
    <dbReference type="NCBI Taxonomy" id="3140254"/>
    <lineage>
        <taxon>Eukaryota</taxon>
        <taxon>Fungi</taxon>
        <taxon>Dikarya</taxon>
        <taxon>Ascomycota</taxon>
        <taxon>Pezizomycotina</taxon>
        <taxon>Orbiliomycetes</taxon>
        <taxon>Orbiliales</taxon>
        <taxon>Orbiliaceae</taxon>
        <taxon>Orbilia</taxon>
    </lineage>
</organism>
<dbReference type="AlphaFoldDB" id="A0AAV9V236"/>
<dbReference type="Pfam" id="PF02784">
    <property type="entry name" value="Orn_Arg_deC_N"/>
    <property type="match status" value="1"/>
</dbReference>
<evidence type="ECO:0000256" key="1">
    <source>
        <dbReference type="ARBA" id="ARBA00001933"/>
    </source>
</evidence>
<dbReference type="PRINTS" id="PR01182">
    <property type="entry name" value="ORNDCRBXLASE"/>
</dbReference>
<comment type="similarity">
    <text evidence="2">Belongs to the Orn/Lys/Arg decarboxylase class-II family.</text>
</comment>
<dbReference type="GO" id="GO:0004586">
    <property type="term" value="F:ornithine decarboxylase activity"/>
    <property type="evidence" value="ECO:0007669"/>
    <property type="project" value="TreeGrafter"/>
</dbReference>
<reference evidence="9 10" key="1">
    <citation type="submission" date="2019-10" db="EMBL/GenBank/DDBJ databases">
        <authorList>
            <person name="Palmer J.M."/>
        </authorList>
    </citation>
    <scope>NUCLEOTIDE SEQUENCE [LARGE SCALE GENOMIC DNA]</scope>
    <source>
        <strain evidence="9 10">TWF696</strain>
    </source>
</reference>
<dbReference type="InterPro" id="IPR002433">
    <property type="entry name" value="Orn_de-COase"/>
</dbReference>
<evidence type="ECO:0000256" key="3">
    <source>
        <dbReference type="ARBA" id="ARBA00022793"/>
    </source>
</evidence>
<dbReference type="PANTHER" id="PTHR11482">
    <property type="entry name" value="ARGININE/DIAMINOPIMELATE/ORNITHINE DECARBOXYLASE"/>
    <property type="match status" value="1"/>
</dbReference>
<evidence type="ECO:0000256" key="4">
    <source>
        <dbReference type="ARBA" id="ARBA00022898"/>
    </source>
</evidence>
<evidence type="ECO:0000259" key="8">
    <source>
        <dbReference type="Pfam" id="PF02784"/>
    </source>
</evidence>
<feature type="domain" description="Orn/DAP/Arg decarboxylase 2 N-terminal" evidence="8">
    <location>
        <begin position="45"/>
        <end position="289"/>
    </location>
</feature>
<dbReference type="Proteomes" id="UP001375240">
    <property type="component" value="Unassembled WGS sequence"/>
</dbReference>
<keyword evidence="10" id="KW-1185">Reference proteome</keyword>
<name>A0AAV9V236_9PEZI</name>
<dbReference type="Gene3D" id="2.40.37.10">
    <property type="entry name" value="Lyase, Ornithine Decarboxylase, Chain A, domain 1"/>
    <property type="match status" value="2"/>
</dbReference>
<comment type="caution">
    <text evidence="9">The sequence shown here is derived from an EMBL/GenBank/DDBJ whole genome shotgun (WGS) entry which is preliminary data.</text>
</comment>
<feature type="region of interest" description="Disordered" evidence="7">
    <location>
        <begin position="357"/>
        <end position="381"/>
    </location>
</feature>
<dbReference type="GO" id="GO:0005737">
    <property type="term" value="C:cytoplasm"/>
    <property type="evidence" value="ECO:0007669"/>
    <property type="project" value="TreeGrafter"/>
</dbReference>
<dbReference type="InterPro" id="IPR009006">
    <property type="entry name" value="Ala_racemase/Decarboxylase_C"/>
</dbReference>
<dbReference type="PANTHER" id="PTHR11482:SF6">
    <property type="entry name" value="ORNITHINE DECARBOXYLASE 1-RELATED"/>
    <property type="match status" value="1"/>
</dbReference>
<keyword evidence="4 6" id="KW-0663">Pyridoxal phosphate</keyword>
<dbReference type="SUPFAM" id="SSF51419">
    <property type="entry name" value="PLP-binding barrel"/>
    <property type="match status" value="1"/>
</dbReference>
<dbReference type="GO" id="GO:0033387">
    <property type="term" value="P:putrescine biosynthetic process from arginine, via ornithine"/>
    <property type="evidence" value="ECO:0007669"/>
    <property type="project" value="TreeGrafter"/>
</dbReference>
<dbReference type="CDD" id="cd00622">
    <property type="entry name" value="PLPDE_III_ODC"/>
    <property type="match status" value="1"/>
</dbReference>